<dbReference type="AlphaFoldDB" id="A0A1D8UVW8"/>
<dbReference type="InterPro" id="IPR036187">
    <property type="entry name" value="DNA_mismatch_repair_MutS_sf"/>
</dbReference>
<dbReference type="InterPro" id="IPR007861">
    <property type="entry name" value="DNA_mismatch_repair_MutS_clamp"/>
</dbReference>
<protein>
    <submittedName>
        <fullName evidence="3">Uncharacterized protein</fullName>
    </submittedName>
</protein>
<reference evidence="3 4" key="1">
    <citation type="journal article" date="2016" name="Microb. Cell Fact.">
        <title>Dissection of exopolysaccharide biosynthesis in Kozakia baliensis.</title>
        <authorList>
            <person name="Brandt J.U."/>
            <person name="Jakob F."/>
            <person name="Behr J."/>
            <person name="Geissler A.J."/>
            <person name="Vogel R.F."/>
        </authorList>
    </citation>
    <scope>NUCLEOTIDE SEQUENCE [LARGE SCALE GENOMIC DNA]</scope>
    <source>
        <strain evidence="3 4">DSM 14400</strain>
    </source>
</reference>
<dbReference type="Proteomes" id="UP000179145">
    <property type="component" value="Chromosome"/>
</dbReference>
<dbReference type="GO" id="GO:0006298">
    <property type="term" value="P:mismatch repair"/>
    <property type="evidence" value="ECO:0007669"/>
    <property type="project" value="InterPro"/>
</dbReference>
<proteinExistence type="predicted"/>
<dbReference type="GO" id="GO:0030983">
    <property type="term" value="F:mismatched DNA binding"/>
    <property type="evidence" value="ECO:0007669"/>
    <property type="project" value="InterPro"/>
</dbReference>
<evidence type="ECO:0000313" key="4">
    <source>
        <dbReference type="Proteomes" id="UP000179145"/>
    </source>
</evidence>
<dbReference type="Pfam" id="PF05190">
    <property type="entry name" value="MutS_IV"/>
    <property type="match status" value="1"/>
</dbReference>
<gene>
    <name evidence="3" type="ORF">A0U89_12175</name>
</gene>
<dbReference type="InterPro" id="IPR007696">
    <property type="entry name" value="DNA_mismatch_repair_MutS_core"/>
</dbReference>
<accession>A0A1D8UVW8</accession>
<dbReference type="Pfam" id="PF05192">
    <property type="entry name" value="MutS_III"/>
    <property type="match status" value="1"/>
</dbReference>
<dbReference type="Gene3D" id="1.10.1420.10">
    <property type="match status" value="2"/>
</dbReference>
<name>A0A1D8UVW8_9PROT</name>
<dbReference type="RefSeq" id="WP_070403314.1">
    <property type="nucleotide sequence ID" value="NZ_BJVW01000042.1"/>
</dbReference>
<dbReference type="OrthoDB" id="9802448at2"/>
<organism evidence="3 4">
    <name type="scientific">Kozakia baliensis</name>
    <dbReference type="NCBI Taxonomy" id="153496"/>
    <lineage>
        <taxon>Bacteria</taxon>
        <taxon>Pseudomonadati</taxon>
        <taxon>Pseudomonadota</taxon>
        <taxon>Alphaproteobacteria</taxon>
        <taxon>Acetobacterales</taxon>
        <taxon>Acetobacteraceae</taxon>
        <taxon>Kozakia</taxon>
    </lineage>
</organism>
<sequence>MLHVLDRSVTAAGTRLLVRQLATPLANPKQIRRRLSLVRYFVENSRQRGDCREALGAMPDVLRATGRLSLGKATPLDLGAIRDALGQAWTLTEILPPVVAVVSGLKPIVRDLEHMRQGDASALRETLRRALTVQPERDIAGFVKSALDCELDEARTARDEVAEALTQFQAQLVEQTGVRSLKIRRNALIGFHIEVSAAQASGLASPFVLRQGLAG</sequence>
<dbReference type="EMBL" id="CP014674">
    <property type="protein sequence ID" value="AOX17771.1"/>
    <property type="molecule type" value="Genomic_DNA"/>
</dbReference>
<evidence type="ECO:0000313" key="3">
    <source>
        <dbReference type="EMBL" id="AOX17771.1"/>
    </source>
</evidence>
<feature type="domain" description="DNA mismatch repair protein MutS core" evidence="2">
    <location>
        <begin position="2"/>
        <end position="141"/>
    </location>
</feature>
<dbReference type="KEGG" id="kba:A0U89_12175"/>
<dbReference type="STRING" id="153496.A0U89_12175"/>
<feature type="domain" description="DNA mismatch repair protein MutS clamp" evidence="1">
    <location>
        <begin position="148"/>
        <end position="212"/>
    </location>
</feature>
<keyword evidence="4" id="KW-1185">Reference proteome</keyword>
<dbReference type="GO" id="GO:0005524">
    <property type="term" value="F:ATP binding"/>
    <property type="evidence" value="ECO:0007669"/>
    <property type="project" value="InterPro"/>
</dbReference>
<evidence type="ECO:0000259" key="1">
    <source>
        <dbReference type="Pfam" id="PF05190"/>
    </source>
</evidence>
<evidence type="ECO:0000259" key="2">
    <source>
        <dbReference type="Pfam" id="PF05192"/>
    </source>
</evidence>
<dbReference type="SUPFAM" id="SSF48334">
    <property type="entry name" value="DNA repair protein MutS, domain III"/>
    <property type="match status" value="1"/>
</dbReference>